<feature type="non-terminal residue" evidence="1">
    <location>
        <position position="164"/>
    </location>
</feature>
<evidence type="ECO:0008006" key="3">
    <source>
        <dbReference type="Google" id="ProtNLM"/>
    </source>
</evidence>
<feature type="non-terminal residue" evidence="1">
    <location>
        <position position="1"/>
    </location>
</feature>
<sequence>TFNPTTPGEYWLTYRYTNPYTYCKGEAKCKIIVYEKPYVKLKYCPKFCVGDPIYTLSGGEPAGGTYYINGVAATTFNPTTAGEYELVYKYKNGYGCEGKAYCKIVVYEKPYVKLKECPKFCVGDPVYTLTGGEPAGGTYYINGVEATTFNPTTPGEYWLTYRYT</sequence>
<keyword evidence="2" id="KW-1185">Reference proteome</keyword>
<gene>
    <name evidence="1" type="ORF">EFB08_19540</name>
</gene>
<protein>
    <recommendedName>
        <fullName evidence="3">Gliding motility-associated C-terminal domain-containing protein</fullName>
    </recommendedName>
</protein>
<name>A0A3M9MC51_9BACT</name>
<organism evidence="1 2">
    <name type="scientific">Rufibacter latericius</name>
    <dbReference type="NCBI Taxonomy" id="2487040"/>
    <lineage>
        <taxon>Bacteria</taxon>
        <taxon>Pseudomonadati</taxon>
        <taxon>Bacteroidota</taxon>
        <taxon>Cytophagia</taxon>
        <taxon>Cytophagales</taxon>
        <taxon>Hymenobacteraceae</taxon>
        <taxon>Rufibacter</taxon>
    </lineage>
</organism>
<proteinExistence type="predicted"/>
<accession>A0A3M9MC51</accession>
<reference evidence="1 2" key="1">
    <citation type="submission" date="2018-11" db="EMBL/GenBank/DDBJ databases">
        <title>Rufibacter latericius sp. nov., isolated from water in Baiyang Lake.</title>
        <authorList>
            <person name="Yang Y."/>
        </authorList>
    </citation>
    <scope>NUCLEOTIDE SEQUENCE [LARGE SCALE GENOMIC DNA]</scope>
    <source>
        <strain evidence="1 2">R-22-1c-1</strain>
    </source>
</reference>
<dbReference type="EMBL" id="RJJD01000016">
    <property type="protein sequence ID" value="RNI23152.1"/>
    <property type="molecule type" value="Genomic_DNA"/>
</dbReference>
<dbReference type="AlphaFoldDB" id="A0A3M9MC51"/>
<comment type="caution">
    <text evidence="1">The sequence shown here is derived from an EMBL/GenBank/DDBJ whole genome shotgun (WGS) entry which is preliminary data.</text>
</comment>
<dbReference type="Proteomes" id="UP000272117">
    <property type="component" value="Unassembled WGS sequence"/>
</dbReference>
<evidence type="ECO:0000313" key="1">
    <source>
        <dbReference type="EMBL" id="RNI23152.1"/>
    </source>
</evidence>
<evidence type="ECO:0000313" key="2">
    <source>
        <dbReference type="Proteomes" id="UP000272117"/>
    </source>
</evidence>
<dbReference type="RefSeq" id="WP_165864972.1">
    <property type="nucleotide sequence ID" value="NZ_RJJD01000016.1"/>
</dbReference>